<dbReference type="Proteomes" id="UP001303473">
    <property type="component" value="Unassembled WGS sequence"/>
</dbReference>
<feature type="compositionally biased region" description="Low complexity" evidence="1">
    <location>
        <begin position="371"/>
        <end position="383"/>
    </location>
</feature>
<feature type="compositionally biased region" description="Acidic residues" evidence="1">
    <location>
        <begin position="307"/>
        <end position="319"/>
    </location>
</feature>
<keyword evidence="3" id="KW-1185">Reference proteome</keyword>
<feature type="compositionally biased region" description="Basic and acidic residues" evidence="1">
    <location>
        <begin position="107"/>
        <end position="121"/>
    </location>
</feature>
<dbReference type="EMBL" id="MU853772">
    <property type="protein sequence ID" value="KAK3942593.1"/>
    <property type="molecule type" value="Genomic_DNA"/>
</dbReference>
<dbReference type="AlphaFoldDB" id="A0AAN6NE86"/>
<feature type="region of interest" description="Disordered" evidence="1">
    <location>
        <begin position="257"/>
        <end position="530"/>
    </location>
</feature>
<proteinExistence type="predicted"/>
<comment type="caution">
    <text evidence="2">The sequence shown here is derived from an EMBL/GenBank/DDBJ whole genome shotgun (WGS) entry which is preliminary data.</text>
</comment>
<feature type="compositionally biased region" description="Basic and acidic residues" evidence="1">
    <location>
        <begin position="151"/>
        <end position="165"/>
    </location>
</feature>
<name>A0AAN6NE86_9PEZI</name>
<feature type="compositionally biased region" description="Acidic residues" evidence="1">
    <location>
        <begin position="329"/>
        <end position="345"/>
    </location>
</feature>
<feature type="compositionally biased region" description="Basic and acidic residues" evidence="1">
    <location>
        <begin position="392"/>
        <end position="408"/>
    </location>
</feature>
<evidence type="ECO:0000256" key="1">
    <source>
        <dbReference type="SAM" id="MobiDB-lite"/>
    </source>
</evidence>
<gene>
    <name evidence="2" type="ORF">QBC46DRAFT_379504</name>
</gene>
<feature type="compositionally biased region" description="Basic and acidic residues" evidence="1">
    <location>
        <begin position="289"/>
        <end position="301"/>
    </location>
</feature>
<feature type="compositionally biased region" description="Polar residues" evidence="1">
    <location>
        <begin position="409"/>
        <end position="419"/>
    </location>
</feature>
<protein>
    <submittedName>
        <fullName evidence="2">Uncharacterized protein</fullName>
    </submittedName>
</protein>
<feature type="region of interest" description="Disordered" evidence="1">
    <location>
        <begin position="99"/>
        <end position="229"/>
    </location>
</feature>
<evidence type="ECO:0000313" key="2">
    <source>
        <dbReference type="EMBL" id="KAK3942593.1"/>
    </source>
</evidence>
<feature type="compositionally biased region" description="Acidic residues" evidence="1">
    <location>
        <begin position="482"/>
        <end position="507"/>
    </location>
</feature>
<feature type="compositionally biased region" description="Basic residues" evidence="1">
    <location>
        <begin position="166"/>
        <end position="183"/>
    </location>
</feature>
<organism evidence="2 3">
    <name type="scientific">Diplogelasinospora grovesii</name>
    <dbReference type="NCBI Taxonomy" id="303347"/>
    <lineage>
        <taxon>Eukaryota</taxon>
        <taxon>Fungi</taxon>
        <taxon>Dikarya</taxon>
        <taxon>Ascomycota</taxon>
        <taxon>Pezizomycotina</taxon>
        <taxon>Sordariomycetes</taxon>
        <taxon>Sordariomycetidae</taxon>
        <taxon>Sordariales</taxon>
        <taxon>Diplogelasinosporaceae</taxon>
        <taxon>Diplogelasinospora</taxon>
    </lineage>
</organism>
<accession>A0AAN6NE86</accession>
<sequence length="568" mass="63225">MATIGVRSEEAAQLPSSDSFVRLHVTPLDTDLVKVVLSSTLLPKARNISYHNLETFPEKRYGFLELPTEDAEKLRNKLNGAVLRGVKIRIEKARPAKIPTPIGDAAMGEHKTSRKDKEGTKSKKRKHDDSELSGVVLEEGRKVKRGWTATDEPKEKEKRDRSKKDKKDKKDKKERKKDKKQIKSKYTDHAECLIKTVLPPNAAALPDANDDSSKKKQKKSKSREVVIHEFEKTTKFPTFLKESTSTTKLGAPLEFVNGKGWVDENGNVVEAVKGRPPVGTTTKVSQPKKVQEKEQQQDKESSSSGESSDEGSESDDEDASAPQAKEQEESQTENDGESDSSEEDAPAPRKSPLKMIVTSPSTLKSDPARPKSPSSARSLSIKIPPVTPQEAKVVHPLEALYKRPKNEDGTATQESSGPATFSFFGKGDEELSGEEEEAGTGLSLQVPMTPFSRQDFEFRGMRSAAPTPDTAHPSRSFKPWSNEEDDIVEDDHEDDVDGDVEQMDVDADGAGAADAPSAEQGEERPSSDFQKWFWENRGDLNRSWKKRRKTVAKEKRYRDNRARMDRAI</sequence>
<reference evidence="3" key="1">
    <citation type="journal article" date="2023" name="Mol. Phylogenet. Evol.">
        <title>Genome-scale phylogeny and comparative genomics of the fungal order Sordariales.</title>
        <authorList>
            <person name="Hensen N."/>
            <person name="Bonometti L."/>
            <person name="Westerberg I."/>
            <person name="Brannstrom I.O."/>
            <person name="Guillou S."/>
            <person name="Cros-Aarteil S."/>
            <person name="Calhoun S."/>
            <person name="Haridas S."/>
            <person name="Kuo A."/>
            <person name="Mondo S."/>
            <person name="Pangilinan J."/>
            <person name="Riley R."/>
            <person name="LaButti K."/>
            <person name="Andreopoulos B."/>
            <person name="Lipzen A."/>
            <person name="Chen C."/>
            <person name="Yan M."/>
            <person name="Daum C."/>
            <person name="Ng V."/>
            <person name="Clum A."/>
            <person name="Steindorff A."/>
            <person name="Ohm R.A."/>
            <person name="Martin F."/>
            <person name="Silar P."/>
            <person name="Natvig D.O."/>
            <person name="Lalanne C."/>
            <person name="Gautier V."/>
            <person name="Ament-Velasquez S.L."/>
            <person name="Kruys A."/>
            <person name="Hutchinson M.I."/>
            <person name="Powell A.J."/>
            <person name="Barry K."/>
            <person name="Miller A.N."/>
            <person name="Grigoriev I.V."/>
            <person name="Debuchy R."/>
            <person name="Gladieux P."/>
            <person name="Hiltunen Thoren M."/>
            <person name="Johannesson H."/>
        </authorList>
    </citation>
    <scope>NUCLEOTIDE SEQUENCE [LARGE SCALE GENOMIC DNA]</scope>
    <source>
        <strain evidence="3">CBS 340.73</strain>
    </source>
</reference>
<evidence type="ECO:0000313" key="3">
    <source>
        <dbReference type="Proteomes" id="UP001303473"/>
    </source>
</evidence>
<feature type="compositionally biased region" description="Low complexity" evidence="1">
    <location>
        <begin position="198"/>
        <end position="207"/>
    </location>
</feature>